<keyword evidence="2" id="KW-1185">Reference proteome</keyword>
<protein>
    <submittedName>
        <fullName evidence="1">Uncharacterized protein</fullName>
    </submittedName>
</protein>
<organism evidence="1 2">
    <name type="scientific">Exiguobacterium aurantiacum</name>
    <dbReference type="NCBI Taxonomy" id="33987"/>
    <lineage>
        <taxon>Bacteria</taxon>
        <taxon>Bacillati</taxon>
        <taxon>Bacillota</taxon>
        <taxon>Bacilli</taxon>
        <taxon>Bacillales</taxon>
        <taxon>Bacillales Family XII. Incertae Sedis</taxon>
        <taxon>Exiguobacterium</taxon>
    </lineage>
</organism>
<accession>A0ABY5FL41</accession>
<dbReference type="RefSeq" id="WP_255176866.1">
    <property type="nucleotide sequence ID" value="NZ_CP101462.1"/>
</dbReference>
<name>A0ABY5FL41_9BACL</name>
<sequence length="296" mass="33734">MTASKTISLSPTEEVVQVWVASMVPSMDLFMADERLVTQLGTQASVLIIPRAEFDAHPSYRDVRVANAYTYWTIDREVPYVLHAPPRWMETLTPEMRRDVLTYQVQVGRGLVFPVSDDMFIDQSSSVVMWDDTPHLVLHRSVWQTMTDATRRRLTMTYAGAWEEWTTSPIPPTCPDHVKRLANTFPVNSGSNCLAATLFAVTGEDWIASQWVHPGTFLQTLGQADYAQVETEIRESGDVLTFVDEAGRIQHATYCIGNGLFFNKNGQTLFNPWKLIQERDLFEAWGSYTCHSYRRL</sequence>
<reference evidence="1" key="1">
    <citation type="submission" date="2022-07" db="EMBL/GenBank/DDBJ databases">
        <title>Complete genome of CX2.</title>
        <authorList>
            <person name="Cao G."/>
        </authorList>
    </citation>
    <scope>NUCLEOTIDE SEQUENCE</scope>
    <source>
        <strain evidence="1">CX2</strain>
    </source>
</reference>
<evidence type="ECO:0000313" key="2">
    <source>
        <dbReference type="Proteomes" id="UP001060325"/>
    </source>
</evidence>
<proteinExistence type="predicted"/>
<evidence type="ECO:0000313" key="1">
    <source>
        <dbReference type="EMBL" id="UTT42262.1"/>
    </source>
</evidence>
<dbReference type="Proteomes" id="UP001060325">
    <property type="component" value="Chromosome"/>
</dbReference>
<gene>
    <name evidence="1" type="ORF">NMQ00_11935</name>
</gene>
<dbReference type="EMBL" id="CP101462">
    <property type="protein sequence ID" value="UTT42262.1"/>
    <property type="molecule type" value="Genomic_DNA"/>
</dbReference>